<evidence type="ECO:0000256" key="2">
    <source>
        <dbReference type="ARBA" id="ARBA00005914"/>
    </source>
</evidence>
<dbReference type="Proteomes" id="UP000199423">
    <property type="component" value="Unassembled WGS sequence"/>
</dbReference>
<comment type="subcellular location">
    <subcellularLocation>
        <location evidence="1">Cell membrane</location>
        <topology evidence="1">Multi-pass membrane protein</topology>
    </subcellularLocation>
</comment>
<dbReference type="InterPro" id="IPR029020">
    <property type="entry name" value="Ammonium/urea_transptr"/>
</dbReference>
<keyword evidence="3" id="KW-1003">Cell membrane</keyword>
<keyword evidence="10" id="KW-1185">Reference proteome</keyword>
<evidence type="ECO:0000256" key="3">
    <source>
        <dbReference type="ARBA" id="ARBA00022475"/>
    </source>
</evidence>
<dbReference type="Gene3D" id="1.10.3430.10">
    <property type="entry name" value="Ammonium transporter AmtB like domains"/>
    <property type="match status" value="1"/>
</dbReference>
<keyword evidence="5 8" id="KW-1133">Transmembrane helix</keyword>
<feature type="site" description="Important for channel permeability" evidence="7">
    <location>
        <position position="306"/>
    </location>
</feature>
<feature type="transmembrane region" description="Helical" evidence="8">
    <location>
        <begin position="49"/>
        <end position="77"/>
    </location>
</feature>
<evidence type="ECO:0000256" key="5">
    <source>
        <dbReference type="ARBA" id="ARBA00022989"/>
    </source>
</evidence>
<feature type="transmembrane region" description="Helical" evidence="8">
    <location>
        <begin position="137"/>
        <end position="160"/>
    </location>
</feature>
<evidence type="ECO:0000313" key="10">
    <source>
        <dbReference type="Proteomes" id="UP000199423"/>
    </source>
</evidence>
<dbReference type="PANTHER" id="PTHR10464:SF4">
    <property type="entry name" value="UREA TRANSPORTER"/>
    <property type="match status" value="1"/>
</dbReference>
<evidence type="ECO:0000256" key="1">
    <source>
        <dbReference type="ARBA" id="ARBA00004651"/>
    </source>
</evidence>
<name>A0A1I7NI74_9HYPH</name>
<accession>A0A1I7NI74</accession>
<comment type="similarity">
    <text evidence="2">Belongs to the urea transporter family.</text>
</comment>
<sequence>MANATNINAWDDMANRSPVVGFIDQCLRGAGQVIFQNNPLTGLFFLAGIWWGSIVAGQIAVAVGATIALIIATYTAVLLDVDEPSLKQGLFGFNGILVGAAVPSFIGTDWTMWLLLIIGAAVSTIVMLAISNIMKTWGVPALTFPFVLTTWFLMLSAYAFHRLPIAGLSPPALPQAANVTDLHATVGNYLEYLFKGPAQVFLINNAISGLLVVIGLFINSRAAAIFALVGSAVGIIIALIFGGSPSSIANGLYGFSPVLTAVALGCVFYAPSWRVTLYALLGTIFTVIVQAALDTAMTPIGIPTFTAPFVFATWLFLLPKAKLKPHPHEEIKNGIFTKHPVAQDLPPT</sequence>
<dbReference type="GO" id="GO:0005886">
    <property type="term" value="C:plasma membrane"/>
    <property type="evidence" value="ECO:0007669"/>
    <property type="project" value="UniProtKB-SubCell"/>
</dbReference>
<dbReference type="RefSeq" id="WP_092867794.1">
    <property type="nucleotide sequence ID" value="NZ_FPCH01000002.1"/>
</dbReference>
<protein>
    <submittedName>
        <fullName evidence="9">Urea transporter</fullName>
    </submittedName>
</protein>
<keyword evidence="6 8" id="KW-0472">Membrane</keyword>
<feature type="transmembrane region" description="Helical" evidence="8">
    <location>
        <begin position="112"/>
        <end position="130"/>
    </location>
</feature>
<feature type="transmembrane region" description="Helical" evidence="8">
    <location>
        <begin position="251"/>
        <end position="270"/>
    </location>
</feature>
<dbReference type="InterPro" id="IPR017807">
    <property type="entry name" value="Urea_transporter_bac"/>
</dbReference>
<dbReference type="OrthoDB" id="279428at2"/>
<feature type="transmembrane region" description="Helical" evidence="8">
    <location>
        <begin position="277"/>
        <end position="293"/>
    </location>
</feature>
<feature type="transmembrane region" description="Helical" evidence="8">
    <location>
        <begin position="225"/>
        <end position="245"/>
    </location>
</feature>
<keyword evidence="4 8" id="KW-0812">Transmembrane</keyword>
<feature type="transmembrane region" description="Helical" evidence="8">
    <location>
        <begin position="299"/>
        <end position="318"/>
    </location>
</feature>
<organism evidence="9 10">
    <name type="scientific">Hyphomicrobium facile</name>
    <dbReference type="NCBI Taxonomy" id="51670"/>
    <lineage>
        <taxon>Bacteria</taxon>
        <taxon>Pseudomonadati</taxon>
        <taxon>Pseudomonadota</taxon>
        <taxon>Alphaproteobacteria</taxon>
        <taxon>Hyphomicrobiales</taxon>
        <taxon>Hyphomicrobiaceae</taxon>
        <taxon>Hyphomicrobium</taxon>
    </lineage>
</organism>
<dbReference type="Pfam" id="PF03253">
    <property type="entry name" value="UT"/>
    <property type="match status" value="1"/>
</dbReference>
<evidence type="ECO:0000256" key="7">
    <source>
        <dbReference type="PIRSR" id="PIRSR016502-1"/>
    </source>
</evidence>
<evidence type="ECO:0000313" key="9">
    <source>
        <dbReference type="EMBL" id="SFV34344.1"/>
    </source>
</evidence>
<dbReference type="STRING" id="51670.SAMN04488557_2294"/>
<dbReference type="NCBIfam" id="TIGR03441">
    <property type="entry name" value="urea_trans_yut"/>
    <property type="match status" value="1"/>
</dbReference>
<dbReference type="InterPro" id="IPR004937">
    <property type="entry name" value="Urea_transporter"/>
</dbReference>
<feature type="transmembrane region" description="Helical" evidence="8">
    <location>
        <begin position="198"/>
        <end position="218"/>
    </location>
</feature>
<reference evidence="10" key="1">
    <citation type="submission" date="2016-10" db="EMBL/GenBank/DDBJ databases">
        <authorList>
            <person name="Varghese N."/>
            <person name="Submissions S."/>
        </authorList>
    </citation>
    <scope>NUCLEOTIDE SEQUENCE [LARGE SCALE GENOMIC DNA]</scope>
    <source>
        <strain evidence="10">DSM 1565</strain>
    </source>
</reference>
<evidence type="ECO:0000256" key="6">
    <source>
        <dbReference type="ARBA" id="ARBA00023136"/>
    </source>
</evidence>
<gene>
    <name evidence="9" type="ORF">SAMN04488557_2294</name>
</gene>
<feature type="transmembrane region" description="Helical" evidence="8">
    <location>
        <begin position="89"/>
        <end position="106"/>
    </location>
</feature>
<dbReference type="GO" id="GO:0015204">
    <property type="term" value="F:urea transmembrane transporter activity"/>
    <property type="evidence" value="ECO:0007669"/>
    <property type="project" value="InterPro"/>
</dbReference>
<dbReference type="AlphaFoldDB" id="A0A1I7NI74"/>
<dbReference type="PIRSF" id="PIRSF016502">
    <property type="entry name" value="Urea_transporter"/>
    <property type="match status" value="1"/>
</dbReference>
<evidence type="ECO:0000256" key="4">
    <source>
        <dbReference type="ARBA" id="ARBA00022692"/>
    </source>
</evidence>
<dbReference type="PANTHER" id="PTHR10464">
    <property type="entry name" value="UREA TRANSPORTER"/>
    <property type="match status" value="1"/>
</dbReference>
<dbReference type="EMBL" id="FPCH01000002">
    <property type="protein sequence ID" value="SFV34344.1"/>
    <property type="molecule type" value="Genomic_DNA"/>
</dbReference>
<evidence type="ECO:0000256" key="8">
    <source>
        <dbReference type="SAM" id="Phobius"/>
    </source>
</evidence>
<proteinExistence type="inferred from homology"/>